<dbReference type="InterPro" id="IPR042204">
    <property type="entry name" value="2Fe-2S-bd_N"/>
</dbReference>
<name>A0A1H2W387_9RHOB</name>
<dbReference type="Gene3D" id="3.10.20.440">
    <property type="entry name" value="2Fe-2S iron-sulphur cluster binding domain, sarcosine oxidase, alpha subunit, N-terminal domain"/>
    <property type="match status" value="1"/>
</dbReference>
<dbReference type="SUPFAM" id="SSF51905">
    <property type="entry name" value="FAD/NAD(P)-binding domain"/>
    <property type="match status" value="1"/>
</dbReference>
<dbReference type="PRINTS" id="PR00411">
    <property type="entry name" value="PNDRDTASEI"/>
</dbReference>
<dbReference type="InterPro" id="IPR028896">
    <property type="entry name" value="GcvT/YgfZ/DmdA"/>
</dbReference>
<dbReference type="GO" id="GO:0046653">
    <property type="term" value="P:tetrahydrofolate metabolic process"/>
    <property type="evidence" value="ECO:0007669"/>
    <property type="project" value="InterPro"/>
</dbReference>
<protein>
    <submittedName>
        <fullName evidence="7">N-methylglutamate dehydrogenase subunit C</fullName>
    </submittedName>
</protein>
<dbReference type="InterPro" id="IPR023753">
    <property type="entry name" value="FAD/NAD-binding_dom"/>
</dbReference>
<dbReference type="InterPro" id="IPR027266">
    <property type="entry name" value="TrmE/GcvT-like"/>
</dbReference>
<keyword evidence="8" id="KW-1185">Reference proteome</keyword>
<dbReference type="NCBIfam" id="TIGR01372">
    <property type="entry name" value="soxA"/>
    <property type="match status" value="1"/>
</dbReference>
<evidence type="ECO:0000259" key="3">
    <source>
        <dbReference type="Pfam" id="PF01571"/>
    </source>
</evidence>
<dbReference type="OrthoDB" id="5287468at2"/>
<feature type="domain" description="Aminomethyltransferase C-terminal" evidence="5">
    <location>
        <begin position="870"/>
        <end position="955"/>
    </location>
</feature>
<dbReference type="PANTHER" id="PTHR43757:SF2">
    <property type="entry name" value="AMINOMETHYLTRANSFERASE, MITOCHONDRIAL"/>
    <property type="match status" value="1"/>
</dbReference>
<dbReference type="RefSeq" id="WP_092680524.1">
    <property type="nucleotide sequence ID" value="NZ_FNMZ01000002.1"/>
</dbReference>
<organism evidence="7 8">
    <name type="scientific">Albimonas donghaensis</name>
    <dbReference type="NCBI Taxonomy" id="356660"/>
    <lineage>
        <taxon>Bacteria</taxon>
        <taxon>Pseudomonadati</taxon>
        <taxon>Pseudomonadota</taxon>
        <taxon>Alphaproteobacteria</taxon>
        <taxon>Rhodobacterales</taxon>
        <taxon>Paracoccaceae</taxon>
        <taxon>Albimonas</taxon>
    </lineage>
</organism>
<dbReference type="PRINTS" id="PR00368">
    <property type="entry name" value="FADPNR"/>
</dbReference>
<evidence type="ECO:0000259" key="5">
    <source>
        <dbReference type="Pfam" id="PF08669"/>
    </source>
</evidence>
<proteinExistence type="inferred from homology"/>
<dbReference type="InterPro" id="IPR029043">
    <property type="entry name" value="GcvT/YgfZ_C"/>
</dbReference>
<dbReference type="InterPro" id="IPR036188">
    <property type="entry name" value="FAD/NAD-bd_sf"/>
</dbReference>
<dbReference type="InterPro" id="IPR041117">
    <property type="entry name" value="SoxA_A3"/>
</dbReference>
<dbReference type="AlphaFoldDB" id="A0A1H2W387"/>
<dbReference type="GO" id="GO:0008115">
    <property type="term" value="F:sarcosine oxidase activity"/>
    <property type="evidence" value="ECO:0007669"/>
    <property type="project" value="InterPro"/>
</dbReference>
<dbReference type="STRING" id="356660.SAMN05444336_102252"/>
<evidence type="ECO:0000259" key="6">
    <source>
        <dbReference type="Pfam" id="PF17806"/>
    </source>
</evidence>
<dbReference type="SUPFAM" id="SSF103025">
    <property type="entry name" value="Folate-binding domain"/>
    <property type="match status" value="2"/>
</dbReference>
<dbReference type="InterPro" id="IPR006222">
    <property type="entry name" value="GCVT_N"/>
</dbReference>
<dbReference type="Pfam" id="PF08669">
    <property type="entry name" value="GCV_T_C"/>
    <property type="match status" value="1"/>
</dbReference>
<feature type="domain" description="GCVT N-terminal" evidence="3">
    <location>
        <begin position="1058"/>
        <end position="1145"/>
    </location>
</feature>
<dbReference type="Gene3D" id="3.30.1360.120">
    <property type="entry name" value="Probable tRNA modification gtpase trme, domain 1"/>
    <property type="match status" value="2"/>
</dbReference>
<dbReference type="Pfam" id="PF07992">
    <property type="entry name" value="Pyr_redox_2"/>
    <property type="match status" value="1"/>
</dbReference>
<evidence type="ECO:0000256" key="2">
    <source>
        <dbReference type="ARBA" id="ARBA00023002"/>
    </source>
</evidence>
<dbReference type="Gene3D" id="3.50.50.60">
    <property type="entry name" value="FAD/NAD(P)-binding domain"/>
    <property type="match status" value="1"/>
</dbReference>
<evidence type="ECO:0000313" key="8">
    <source>
        <dbReference type="Proteomes" id="UP000199118"/>
    </source>
</evidence>
<dbReference type="InterPro" id="IPR013977">
    <property type="entry name" value="GcvT_C"/>
</dbReference>
<feature type="domain" description="GCVT N-terminal" evidence="3">
    <location>
        <begin position="576"/>
        <end position="847"/>
    </location>
</feature>
<dbReference type="SUPFAM" id="SSF101790">
    <property type="entry name" value="Aminomethyltransferase beta-barrel domain"/>
    <property type="match status" value="1"/>
</dbReference>
<dbReference type="Pfam" id="PF17806">
    <property type="entry name" value="SO_alpha_A3"/>
    <property type="match status" value="1"/>
</dbReference>
<dbReference type="Pfam" id="PF01571">
    <property type="entry name" value="GCV_T"/>
    <property type="match status" value="2"/>
</dbReference>
<dbReference type="EMBL" id="FNMZ01000002">
    <property type="protein sequence ID" value="SDW74987.1"/>
    <property type="molecule type" value="Genomic_DNA"/>
</dbReference>
<feature type="domain" description="FAD/NAD(P)-binding" evidence="4">
    <location>
        <begin position="170"/>
        <end position="344"/>
    </location>
</feature>
<reference evidence="7 8" key="1">
    <citation type="submission" date="2016-10" db="EMBL/GenBank/DDBJ databases">
        <authorList>
            <person name="de Groot N.N."/>
        </authorList>
    </citation>
    <scope>NUCLEOTIDE SEQUENCE [LARGE SCALE GENOMIC DNA]</scope>
    <source>
        <strain evidence="7 8">DSM 17890</strain>
    </source>
</reference>
<evidence type="ECO:0000259" key="4">
    <source>
        <dbReference type="Pfam" id="PF07992"/>
    </source>
</evidence>
<dbReference type="Proteomes" id="UP000199118">
    <property type="component" value="Unassembled WGS sequence"/>
</dbReference>
<comment type="similarity">
    <text evidence="1">Belongs to the GcvT family.</text>
</comment>
<gene>
    <name evidence="7" type="ORF">SAMN05444336_102252</name>
</gene>
<evidence type="ECO:0000313" key="7">
    <source>
        <dbReference type="EMBL" id="SDW74987.1"/>
    </source>
</evidence>
<feature type="domain" description="SoxA A3" evidence="6">
    <location>
        <begin position="478"/>
        <end position="561"/>
    </location>
</feature>
<dbReference type="PANTHER" id="PTHR43757">
    <property type="entry name" value="AMINOMETHYLTRANSFERASE"/>
    <property type="match status" value="1"/>
</dbReference>
<sequence>MTAFRLPSGGRIDRARPLRFTFDGRGFEGFEGDTLASALLAAGVGVQGRSFKYHRPRGPLTAGSAEPNALVTVGTGGRREPNVRATTLMLSEGLVAESQNRFPSLRLDLGAAAGLFAPLLGAGFYYKTFMWPAPFWEKVYEPLIRRAAGLGRAGTAPDPDAYAKRWAHCDLLVIGAGPAGLAAALTAAAAGAQVILADEGETPGGGLLDLRPGDGPDPAGMLAAAGPNLTVLPRATVFGWYDDNVFGVLETVGKRRAAPDPHQPAERLWRIAAREALLCAGADERPLMMPGNDLPGVALAGAMRRHLNRHAVAPGARVAVATNGPSGHALARDLEAAGVEVAEVVTLDPAAPPGLAALGRGRVRGMRVDGRRIEADALAMSGGWSPLIQLACQRGARPFWSAERGAFLAPETPGLTPAGAARGLSGVDACLGDGAAAAVAALSRLGLRAEPAFPPAPEDCAPPAPLLPFRASGKAGRAKTFVDFQNDVTLADLARAEAEGYGDPELAKRYTTAGMATDQGRCSGVNAALALAHLRGLAPGEAALTTMRPPFAPVSLGALAGPHRGAHFQPVRRTPLHAWAEARGAVFVETGQWLRPAWFPAQGETHWRESATREARAVRASAGLCDVSTLGKIEVTGADAAAFLDRVYCNGIASIRVGRARYALMLREDGMVLDDGTVARLAPDRFFVTTTTAMAGPALAHMEFCAQVLWPGLDVRMTSVTDQWAQMAVAGPRAREILGRIVDADVSDAAFPYMAVAETTLFGGRVPARLYRLSYSGERAYELGVPAAWGPATADALMEAAGPGGLTPYGAEALAMLRIEKGHVTHAEINGTVTAADLGLGRMARREKPDFIGRAGLARPGLAAADRLTLCGLVPLDAGAEIRAGAHVLNPGEAPSLAADQGHVTSATVSPALGHAAALALVKGGAGRIGEEVVAWDGLAGTSTPARIVSPVFLDPEGARLRAPAAEAGPPLPPPAALAPTPALAGAGTGRFGAPGAAGLRLTVEPEGAVVQVFAAPGREGEAPLAASALPCPVRFAGPGRWLVFGGLAETPAGAARVDMSGAWVRIGLEGPAAAALLAAGTGARLDAEAFPEGASILTRWNRHALSLARLGETRWEIAVSRSRALDLWEALRAAGAEFGGEAVGP</sequence>
<evidence type="ECO:0000256" key="1">
    <source>
        <dbReference type="ARBA" id="ARBA00008609"/>
    </source>
</evidence>
<accession>A0A1H2W387</accession>
<dbReference type="InterPro" id="IPR006277">
    <property type="entry name" value="Sarcosine_oxidase_asu"/>
</dbReference>
<keyword evidence="2" id="KW-0560">Oxidoreductase</keyword>
<dbReference type="Pfam" id="PF13510">
    <property type="entry name" value="Fer2_4"/>
    <property type="match status" value="1"/>
</dbReference>